<comment type="caution">
    <text evidence="2">The sequence shown here is derived from an EMBL/GenBank/DDBJ whole genome shotgun (WGS) entry which is preliminary data.</text>
</comment>
<protein>
    <submittedName>
        <fullName evidence="2">Uncharacterized protein</fullName>
    </submittedName>
</protein>
<organism evidence="2 3">
    <name type="scientific">Paenibacillus illinoisensis</name>
    <dbReference type="NCBI Taxonomy" id="59845"/>
    <lineage>
        <taxon>Bacteria</taxon>
        <taxon>Bacillati</taxon>
        <taxon>Bacillota</taxon>
        <taxon>Bacilli</taxon>
        <taxon>Bacillales</taxon>
        <taxon>Paenibacillaceae</taxon>
        <taxon>Paenibacillus</taxon>
    </lineage>
</organism>
<evidence type="ECO:0000256" key="1">
    <source>
        <dbReference type="SAM" id="Phobius"/>
    </source>
</evidence>
<feature type="transmembrane region" description="Helical" evidence="1">
    <location>
        <begin position="124"/>
        <end position="149"/>
    </location>
</feature>
<evidence type="ECO:0000313" key="3">
    <source>
        <dbReference type="Proteomes" id="UP000247459"/>
    </source>
</evidence>
<dbReference type="Proteomes" id="UP000247459">
    <property type="component" value="Unassembled WGS sequence"/>
</dbReference>
<dbReference type="RefSeq" id="WP_110821158.1">
    <property type="nucleotide sequence ID" value="NZ_PRLG01000020.1"/>
</dbReference>
<gene>
    <name evidence="2" type="ORF">PIL02S_03841</name>
</gene>
<dbReference type="AlphaFoldDB" id="A0A2W0CK17"/>
<feature type="transmembrane region" description="Helical" evidence="1">
    <location>
        <begin position="21"/>
        <end position="43"/>
    </location>
</feature>
<accession>A0A2W0CK17</accession>
<proteinExistence type="predicted"/>
<evidence type="ECO:0000313" key="2">
    <source>
        <dbReference type="EMBL" id="PYY28635.1"/>
    </source>
</evidence>
<keyword evidence="1" id="KW-0812">Transmembrane</keyword>
<name>A0A2W0CK17_9BACL</name>
<feature type="transmembrane region" description="Helical" evidence="1">
    <location>
        <begin position="94"/>
        <end position="112"/>
    </location>
</feature>
<feature type="transmembrane region" description="Helical" evidence="1">
    <location>
        <begin position="55"/>
        <end position="74"/>
    </location>
</feature>
<sequence>MKWFNKKGNQDERIVNLKNKVYKEAYILIMYLCGISILIKSFLSWETYSMLTEVIVILAGSIYFGVRSVMLGIYSDEVEVHDQTSKMSYSQRNVITGLIIGISMALFLGIRSSVLFADTVHEKWWYFFLVFIFSLLLYIPLFAGFNVIVHHFANKASQKAASKDQCDS</sequence>
<dbReference type="InterPro" id="IPR046664">
    <property type="entry name" value="DUF6773"/>
</dbReference>
<reference evidence="2 3" key="1">
    <citation type="submission" date="2018-01" db="EMBL/GenBank/DDBJ databases">
        <title>Genome sequence of the PGP bacterium Paenibacillus illinoisensis E3.</title>
        <authorList>
            <person name="Rolli E."/>
            <person name="Marasco R."/>
            <person name="Bessem C."/>
            <person name="Michoud G."/>
            <person name="Gaiarsa S."/>
            <person name="Borin S."/>
            <person name="Daffonchio D."/>
        </authorList>
    </citation>
    <scope>NUCLEOTIDE SEQUENCE [LARGE SCALE GENOMIC DNA]</scope>
    <source>
        <strain evidence="2 3">E3</strain>
    </source>
</reference>
<keyword evidence="1" id="KW-1133">Transmembrane helix</keyword>
<dbReference type="EMBL" id="PRLG01000020">
    <property type="protein sequence ID" value="PYY28635.1"/>
    <property type="molecule type" value="Genomic_DNA"/>
</dbReference>
<dbReference type="OrthoDB" id="2656129at2"/>
<keyword evidence="1" id="KW-0472">Membrane</keyword>
<dbReference type="Pfam" id="PF20563">
    <property type="entry name" value="DUF6773"/>
    <property type="match status" value="1"/>
</dbReference>